<evidence type="ECO:0000313" key="3">
    <source>
        <dbReference type="Proteomes" id="UP000598996"/>
    </source>
</evidence>
<feature type="transmembrane region" description="Helical" evidence="1">
    <location>
        <begin position="83"/>
        <end position="107"/>
    </location>
</feature>
<protein>
    <recommendedName>
        <fullName evidence="4">Integral membrane protein</fullName>
    </recommendedName>
</protein>
<keyword evidence="1" id="KW-1133">Transmembrane helix</keyword>
<gene>
    <name evidence="2" type="ORF">JKJ07_19130</name>
</gene>
<feature type="transmembrane region" description="Helical" evidence="1">
    <location>
        <begin position="30"/>
        <end position="50"/>
    </location>
</feature>
<reference evidence="2 3" key="1">
    <citation type="submission" date="2021-01" db="EMBL/GenBank/DDBJ databases">
        <title>Actinoplanes sp. nov. LDG1-01 isolated from lichen.</title>
        <authorList>
            <person name="Saeng-In P."/>
            <person name="Phongsopitanun W."/>
            <person name="Kanchanasin P."/>
            <person name="Yuki M."/>
            <person name="Kudo T."/>
            <person name="Ohkuma M."/>
            <person name="Tanasupawat S."/>
        </authorList>
    </citation>
    <scope>NUCLEOTIDE SEQUENCE [LARGE SCALE GENOMIC DNA]</scope>
    <source>
        <strain evidence="2 3">LDG1-01</strain>
    </source>
</reference>
<accession>A0ABS1VP60</accession>
<keyword evidence="3" id="KW-1185">Reference proteome</keyword>
<evidence type="ECO:0000313" key="2">
    <source>
        <dbReference type="EMBL" id="MBL7256413.1"/>
    </source>
</evidence>
<name>A0ABS1VP60_9ACTN</name>
<evidence type="ECO:0008006" key="4">
    <source>
        <dbReference type="Google" id="ProtNLM"/>
    </source>
</evidence>
<dbReference type="RefSeq" id="WP_202992948.1">
    <property type="nucleotide sequence ID" value="NZ_JAENHO010000005.1"/>
</dbReference>
<proteinExistence type="predicted"/>
<sequence length="115" mass="11826">MRVTGLVICALLALLDLVGSLPMGDVQPPVGVIVVGLVLGLITLAALVPAWRGNRRALQVVVGSRVLSALLGIGAYFDDAAPTWARIGVTVAMLLTAIAVVLVLPALRPSPQLAE</sequence>
<dbReference type="EMBL" id="JAENHO010000005">
    <property type="protein sequence ID" value="MBL7256413.1"/>
    <property type="molecule type" value="Genomic_DNA"/>
</dbReference>
<evidence type="ECO:0000256" key="1">
    <source>
        <dbReference type="SAM" id="Phobius"/>
    </source>
</evidence>
<comment type="caution">
    <text evidence="2">The sequence shown here is derived from an EMBL/GenBank/DDBJ whole genome shotgun (WGS) entry which is preliminary data.</text>
</comment>
<organism evidence="2 3">
    <name type="scientific">Paractinoplanes lichenicola</name>
    <dbReference type="NCBI Taxonomy" id="2802976"/>
    <lineage>
        <taxon>Bacteria</taxon>
        <taxon>Bacillati</taxon>
        <taxon>Actinomycetota</taxon>
        <taxon>Actinomycetes</taxon>
        <taxon>Micromonosporales</taxon>
        <taxon>Micromonosporaceae</taxon>
        <taxon>Paractinoplanes</taxon>
    </lineage>
</organism>
<keyword evidence="1" id="KW-0472">Membrane</keyword>
<feature type="transmembrane region" description="Helical" evidence="1">
    <location>
        <begin position="57"/>
        <end position="77"/>
    </location>
</feature>
<dbReference type="Proteomes" id="UP000598996">
    <property type="component" value="Unassembled WGS sequence"/>
</dbReference>
<keyword evidence="1" id="KW-0812">Transmembrane</keyword>